<dbReference type="SUPFAM" id="SSF50978">
    <property type="entry name" value="WD40 repeat-like"/>
    <property type="match status" value="1"/>
</dbReference>
<feature type="region of interest" description="Disordered" evidence="6">
    <location>
        <begin position="396"/>
        <end position="502"/>
    </location>
</feature>
<dbReference type="EMBL" id="JAEHOE010000005">
    <property type="protein sequence ID" value="KAG2499903.1"/>
    <property type="molecule type" value="Genomic_DNA"/>
</dbReference>
<comment type="similarity">
    <text evidence="1">Belongs to the WD repeat ESC family.</text>
</comment>
<keyword evidence="8" id="KW-1185">Reference proteome</keyword>
<sequence>MNLVQTQLLREVATEVRSHGGPAPFKAHALKHLELRTVLKESHCSPVFDLVFNTLSPEHANLFATVGKDQATVYDDEHMGDHLSTVVHYVNNPDEHHKGGDLTCCGWVQAEGVNSHELGDAWLAVSGPEGAIQVISVVEAQVTQLLTGHTCEVVELRGCLGVPGLLASLAVDGGLRLWDAATGSCVAELTTDAVSAELHPDGSCLYTGHRGGRICRWALDLVRPSPSASASPSEQPRLELRGAPPTPEPLAIPGDPFSGAASSSSFASAVDCIRCMPAGRMVAKCSDGRMAIWDAAAGQPVASLRVPGTHPAAVARGEGARCRISVTRDGSTVSVGNYSGDLYVYDAVAGTRVAHHAPYKVGGPARAVALSEDGRHLLAIRGNGYILRYEYIRKPPKSRRRRRKGAEAGGEGGVAAAGEEGDDDGSESESGSEEDSDSEDEGSSRETSAEPDGEGAAAGKRARAEDGAAGEGSAEAGEGAEGAERRVRVRAEDGQEGPAALG</sequence>
<dbReference type="OrthoDB" id="7318948at2759"/>
<dbReference type="Gene3D" id="2.130.10.10">
    <property type="entry name" value="YVTN repeat-like/Quinoprotein amine dehydrogenase"/>
    <property type="match status" value="1"/>
</dbReference>
<comment type="caution">
    <text evidence="7">The sequence shown here is derived from an EMBL/GenBank/DDBJ whole genome shotgun (WGS) entry which is preliminary data.</text>
</comment>
<dbReference type="Proteomes" id="UP000612055">
    <property type="component" value="Unassembled WGS sequence"/>
</dbReference>
<reference evidence="7" key="1">
    <citation type="journal article" date="2020" name="bioRxiv">
        <title>Comparative genomics of Chlamydomonas.</title>
        <authorList>
            <person name="Craig R.J."/>
            <person name="Hasan A.R."/>
            <person name="Ness R.W."/>
            <person name="Keightley P.D."/>
        </authorList>
    </citation>
    <scope>NUCLEOTIDE SEQUENCE</scope>
    <source>
        <strain evidence="7">CCAP 11/70</strain>
    </source>
</reference>
<organism evidence="7 8">
    <name type="scientific">Edaphochlamys debaryana</name>
    <dbReference type="NCBI Taxonomy" id="47281"/>
    <lineage>
        <taxon>Eukaryota</taxon>
        <taxon>Viridiplantae</taxon>
        <taxon>Chlorophyta</taxon>
        <taxon>core chlorophytes</taxon>
        <taxon>Chlorophyceae</taxon>
        <taxon>CS clade</taxon>
        <taxon>Chlamydomonadales</taxon>
        <taxon>Chlamydomonadales incertae sedis</taxon>
        <taxon>Edaphochlamys</taxon>
    </lineage>
</organism>
<proteinExistence type="inferred from homology"/>
<evidence type="ECO:0000313" key="7">
    <source>
        <dbReference type="EMBL" id="KAG2499903.1"/>
    </source>
</evidence>
<keyword evidence="2" id="KW-0853">WD repeat</keyword>
<dbReference type="InterPro" id="IPR001680">
    <property type="entry name" value="WD40_rpt"/>
</dbReference>
<keyword evidence="4" id="KW-0805">Transcription regulation</keyword>
<dbReference type="InterPro" id="IPR036322">
    <property type="entry name" value="WD40_repeat_dom_sf"/>
</dbReference>
<protein>
    <submittedName>
        <fullName evidence="7">Uncharacterized protein</fullName>
    </submittedName>
</protein>
<dbReference type="AlphaFoldDB" id="A0A836C5E2"/>
<evidence type="ECO:0000256" key="1">
    <source>
        <dbReference type="ARBA" id="ARBA00008075"/>
    </source>
</evidence>
<gene>
    <name evidence="7" type="ORF">HYH03_002191</name>
</gene>
<evidence type="ECO:0000256" key="4">
    <source>
        <dbReference type="ARBA" id="ARBA00023015"/>
    </source>
</evidence>
<evidence type="ECO:0000313" key="8">
    <source>
        <dbReference type="Proteomes" id="UP000612055"/>
    </source>
</evidence>
<name>A0A836C5E2_9CHLO</name>
<feature type="region of interest" description="Disordered" evidence="6">
    <location>
        <begin position="226"/>
        <end position="255"/>
    </location>
</feature>
<feature type="compositionally biased region" description="Basic and acidic residues" evidence="6">
    <location>
        <begin position="482"/>
        <end position="493"/>
    </location>
</feature>
<feature type="compositionally biased region" description="Acidic residues" evidence="6">
    <location>
        <begin position="419"/>
        <end position="441"/>
    </location>
</feature>
<evidence type="ECO:0000256" key="2">
    <source>
        <dbReference type="ARBA" id="ARBA00022574"/>
    </source>
</evidence>
<dbReference type="InterPro" id="IPR015943">
    <property type="entry name" value="WD40/YVTN_repeat-like_dom_sf"/>
</dbReference>
<evidence type="ECO:0000256" key="5">
    <source>
        <dbReference type="ARBA" id="ARBA00023163"/>
    </source>
</evidence>
<dbReference type="InterPro" id="IPR051243">
    <property type="entry name" value="PcG_WD-repeat"/>
</dbReference>
<keyword evidence="5" id="KW-0804">Transcription</keyword>
<dbReference type="PANTHER" id="PTHR10253">
    <property type="entry name" value="POLYCOMB PROTEIN"/>
    <property type="match status" value="1"/>
</dbReference>
<keyword evidence="3" id="KW-0677">Repeat</keyword>
<evidence type="ECO:0000256" key="3">
    <source>
        <dbReference type="ARBA" id="ARBA00022737"/>
    </source>
</evidence>
<dbReference type="SMART" id="SM00320">
    <property type="entry name" value="WD40"/>
    <property type="match status" value="4"/>
</dbReference>
<evidence type="ECO:0000256" key="6">
    <source>
        <dbReference type="SAM" id="MobiDB-lite"/>
    </source>
</evidence>
<accession>A0A836C5E2</accession>